<gene>
    <name evidence="1" type="ORF">V8G54_006884</name>
</gene>
<dbReference type="AlphaFoldDB" id="A0AAQ3S6U8"/>
<organism evidence="1 2">
    <name type="scientific">Vigna mungo</name>
    <name type="common">Black gram</name>
    <name type="synonym">Phaseolus mungo</name>
    <dbReference type="NCBI Taxonomy" id="3915"/>
    <lineage>
        <taxon>Eukaryota</taxon>
        <taxon>Viridiplantae</taxon>
        <taxon>Streptophyta</taxon>
        <taxon>Embryophyta</taxon>
        <taxon>Tracheophyta</taxon>
        <taxon>Spermatophyta</taxon>
        <taxon>Magnoliopsida</taxon>
        <taxon>eudicotyledons</taxon>
        <taxon>Gunneridae</taxon>
        <taxon>Pentapetalae</taxon>
        <taxon>rosids</taxon>
        <taxon>fabids</taxon>
        <taxon>Fabales</taxon>
        <taxon>Fabaceae</taxon>
        <taxon>Papilionoideae</taxon>
        <taxon>50 kb inversion clade</taxon>
        <taxon>NPAAA clade</taxon>
        <taxon>indigoferoid/millettioid clade</taxon>
        <taxon>Phaseoleae</taxon>
        <taxon>Vigna</taxon>
    </lineage>
</organism>
<dbReference type="EMBL" id="CP144699">
    <property type="protein sequence ID" value="WVZ19562.1"/>
    <property type="molecule type" value="Genomic_DNA"/>
</dbReference>
<sequence length="124" mass="14100">MKEFTIWLTVVMVSSNKGFGWCVGEEVGVSGSWILLVLGFEHCVRRMMNWVLKFLIMDEEDYGSQIGKKVVYGGVLRGLMRERRTCNGRSWWRVVVLATCEVEDNLNHGDLVVVDDVLMGKGRA</sequence>
<evidence type="ECO:0000313" key="1">
    <source>
        <dbReference type="EMBL" id="WVZ19562.1"/>
    </source>
</evidence>
<accession>A0AAQ3S6U8</accession>
<dbReference type="Proteomes" id="UP001374535">
    <property type="component" value="Chromosome 2"/>
</dbReference>
<keyword evidence="2" id="KW-1185">Reference proteome</keyword>
<name>A0AAQ3S6U8_VIGMU</name>
<reference evidence="1 2" key="1">
    <citation type="journal article" date="2023" name="Life. Sci Alliance">
        <title>Evolutionary insights into 3D genome organization and epigenetic landscape of Vigna mungo.</title>
        <authorList>
            <person name="Junaid A."/>
            <person name="Singh B."/>
            <person name="Bhatia S."/>
        </authorList>
    </citation>
    <scope>NUCLEOTIDE SEQUENCE [LARGE SCALE GENOMIC DNA]</scope>
    <source>
        <strain evidence="1">Urdbean</strain>
    </source>
</reference>
<proteinExistence type="predicted"/>
<protein>
    <submittedName>
        <fullName evidence="1">Uncharacterized protein</fullName>
    </submittedName>
</protein>
<evidence type="ECO:0000313" key="2">
    <source>
        <dbReference type="Proteomes" id="UP001374535"/>
    </source>
</evidence>